<gene>
    <name evidence="1" type="ORF">N4T19_08055</name>
</gene>
<dbReference type="EMBL" id="CP104377">
    <property type="protein sequence ID" value="UXC20049.1"/>
    <property type="molecule type" value="Genomic_DNA"/>
</dbReference>
<proteinExistence type="predicted"/>
<protein>
    <submittedName>
        <fullName evidence="1">Uncharacterized protein</fullName>
    </submittedName>
</protein>
<evidence type="ECO:0000313" key="1">
    <source>
        <dbReference type="EMBL" id="UXC20049.1"/>
    </source>
</evidence>
<reference evidence="1" key="1">
    <citation type="submission" date="2022-09" db="EMBL/GenBank/DDBJ databases">
        <title>Bacterial diversity in gut of crayfish and pufferfish.</title>
        <authorList>
            <person name="Huang Y."/>
        </authorList>
    </citation>
    <scope>NUCLEOTIDE SEQUENCE</scope>
    <source>
        <strain evidence="1">PR12</strain>
    </source>
</reference>
<organism evidence="1 2">
    <name type="scientific">Comamonas squillarum</name>
    <dbReference type="NCBI Taxonomy" id="2977320"/>
    <lineage>
        <taxon>Bacteria</taxon>
        <taxon>Pseudomonadati</taxon>
        <taxon>Pseudomonadota</taxon>
        <taxon>Betaproteobacteria</taxon>
        <taxon>Burkholderiales</taxon>
        <taxon>Comamonadaceae</taxon>
        <taxon>Comamonas</taxon>
    </lineage>
</organism>
<name>A0ABY6A3E3_9BURK</name>
<dbReference type="Proteomes" id="UP001058290">
    <property type="component" value="Chromosome"/>
</dbReference>
<evidence type="ECO:0000313" key="2">
    <source>
        <dbReference type="Proteomes" id="UP001058290"/>
    </source>
</evidence>
<keyword evidence="2" id="KW-1185">Reference proteome</keyword>
<sequence>MEAKHTPGPWEAIGNLVRSPMYQPDGLPKGMQIAECKDGYSQPFTEEAKANARLIAAAPELLDFIREWLDRQGGDANYMTGKASALIAKATS</sequence>
<dbReference type="RefSeq" id="WP_260719860.1">
    <property type="nucleotide sequence ID" value="NZ_CP104377.1"/>
</dbReference>
<accession>A0ABY6A3E3</accession>